<dbReference type="GO" id="GO:0016020">
    <property type="term" value="C:membrane"/>
    <property type="evidence" value="ECO:0007669"/>
    <property type="project" value="TreeGrafter"/>
</dbReference>
<keyword evidence="6" id="KW-0445">Lipid transport</keyword>
<keyword evidence="5" id="KW-0677">Repeat</keyword>
<evidence type="ECO:0000256" key="1">
    <source>
        <dbReference type="ARBA" id="ARBA00004496"/>
    </source>
</evidence>
<dbReference type="Gene3D" id="1.10.3520.10">
    <property type="entry name" value="Glycolipid transfer protein"/>
    <property type="match status" value="1"/>
</dbReference>
<dbReference type="GO" id="GO:1902388">
    <property type="term" value="F:ceramide 1-phosphate transfer activity"/>
    <property type="evidence" value="ECO:0007669"/>
    <property type="project" value="TreeGrafter"/>
</dbReference>
<evidence type="ECO:0000256" key="7">
    <source>
        <dbReference type="ARBA" id="ARBA00037246"/>
    </source>
</evidence>
<dbReference type="GeneTree" id="ENSGT00940000155182"/>
<evidence type="ECO:0000259" key="8">
    <source>
        <dbReference type="Pfam" id="PF08718"/>
    </source>
</evidence>
<dbReference type="InterPro" id="IPR036497">
    <property type="entry name" value="GLTP_sf"/>
</dbReference>
<evidence type="ECO:0000256" key="3">
    <source>
        <dbReference type="ARBA" id="ARBA00022448"/>
    </source>
</evidence>
<evidence type="ECO:0000256" key="5">
    <source>
        <dbReference type="ARBA" id="ARBA00022737"/>
    </source>
</evidence>
<evidence type="ECO:0000256" key="2">
    <source>
        <dbReference type="ARBA" id="ARBA00007148"/>
    </source>
</evidence>
<evidence type="ECO:0000313" key="10">
    <source>
        <dbReference type="Proteomes" id="UP000694388"/>
    </source>
</evidence>
<keyword evidence="3" id="KW-0813">Transport</keyword>
<sequence length="240" mass="26834">MLSRSSSPFHTVTMMLLGGKVFAPVENGEVDLEQFLERVAYVLPLMDCLGSAISGPIKSDIAGNISKVRSVWERHPEECSSVRAMLEMERRHHPTAWPRAYGTGGLLWLKRGLRFIQLLLQELVVAGPQLSGRIDANYQESIDPLREMATHAYNVALRPHHNWLVQHIFKIALIAAPSQNGFLQALVRISRQSAQLPYNNEALSAASEVAILDELQHMLPSFTATLDAIDKIYQDLNIDN</sequence>
<reference evidence="9" key="1">
    <citation type="submission" date="2025-08" db="UniProtKB">
        <authorList>
            <consortium name="Ensembl"/>
        </authorList>
    </citation>
    <scope>IDENTIFICATION</scope>
</reference>
<keyword evidence="10" id="KW-1185">Reference proteome</keyword>
<dbReference type="PANTHER" id="PTHR10219">
    <property type="entry name" value="GLYCOLIPID TRANSFER PROTEIN-RELATED"/>
    <property type="match status" value="1"/>
</dbReference>
<dbReference type="GO" id="GO:1902387">
    <property type="term" value="F:ceramide 1-phosphate binding"/>
    <property type="evidence" value="ECO:0007669"/>
    <property type="project" value="TreeGrafter"/>
</dbReference>
<proteinExistence type="inferred from homology"/>
<dbReference type="GO" id="GO:0005829">
    <property type="term" value="C:cytosol"/>
    <property type="evidence" value="ECO:0007669"/>
    <property type="project" value="TreeGrafter"/>
</dbReference>
<protein>
    <submittedName>
        <fullName evidence="9">Glycolipid transfer protein b</fullName>
    </submittedName>
</protein>
<comment type="function">
    <text evidence="7">Accelerates the intermembrane transfer of various glycolipids. Catalyzes the transfer of various glycosphingolipids between membranes but does not catalyze the transfer of phospholipids. May be involved in the intracellular translocation of glucosylceramides.</text>
</comment>
<evidence type="ECO:0000256" key="4">
    <source>
        <dbReference type="ARBA" id="ARBA00022490"/>
    </source>
</evidence>
<organism evidence="9 10">
    <name type="scientific">Eptatretus burgeri</name>
    <name type="common">Inshore hagfish</name>
    <dbReference type="NCBI Taxonomy" id="7764"/>
    <lineage>
        <taxon>Eukaryota</taxon>
        <taxon>Metazoa</taxon>
        <taxon>Chordata</taxon>
        <taxon>Craniata</taxon>
        <taxon>Vertebrata</taxon>
        <taxon>Cyclostomata</taxon>
        <taxon>Myxini</taxon>
        <taxon>Myxiniformes</taxon>
        <taxon>Myxinidae</taxon>
        <taxon>Eptatretinae</taxon>
        <taxon>Eptatretus</taxon>
    </lineage>
</organism>
<dbReference type="InterPro" id="IPR014830">
    <property type="entry name" value="Glycolipid_transfer_prot_dom"/>
</dbReference>
<dbReference type="Ensembl" id="ENSEBUT00000025704.1">
    <property type="protein sequence ID" value="ENSEBUP00000025128.1"/>
    <property type="gene ID" value="ENSEBUG00000015484.1"/>
</dbReference>
<dbReference type="AlphaFoldDB" id="A0A8C4R6L7"/>
<comment type="subcellular location">
    <subcellularLocation>
        <location evidence="1">Cytoplasm</location>
    </subcellularLocation>
</comment>
<name>A0A8C4R6L7_EPTBU</name>
<keyword evidence="4" id="KW-0963">Cytoplasm</keyword>
<comment type="similarity">
    <text evidence="2">Belongs to the GLTP family.</text>
</comment>
<dbReference type="Proteomes" id="UP000694388">
    <property type="component" value="Unplaced"/>
</dbReference>
<dbReference type="SUPFAM" id="SSF110004">
    <property type="entry name" value="Glycolipid transfer protein, GLTP"/>
    <property type="match status" value="1"/>
</dbReference>
<dbReference type="Pfam" id="PF08718">
    <property type="entry name" value="GLTP"/>
    <property type="match status" value="1"/>
</dbReference>
<evidence type="ECO:0000256" key="6">
    <source>
        <dbReference type="ARBA" id="ARBA00023055"/>
    </source>
</evidence>
<dbReference type="PANTHER" id="PTHR10219:SF97">
    <property type="entry name" value="GLYCOLIPID TRANSFER PROTEIN"/>
    <property type="match status" value="1"/>
</dbReference>
<feature type="domain" description="Glycolipid transfer protein" evidence="8">
    <location>
        <begin position="30"/>
        <end position="186"/>
    </location>
</feature>
<accession>A0A8C4R6L7</accession>
<reference evidence="9" key="2">
    <citation type="submission" date="2025-09" db="UniProtKB">
        <authorList>
            <consortium name="Ensembl"/>
        </authorList>
    </citation>
    <scope>IDENTIFICATION</scope>
</reference>
<evidence type="ECO:0000313" key="9">
    <source>
        <dbReference type="Ensembl" id="ENSEBUP00000025128.1"/>
    </source>
</evidence>